<evidence type="ECO:0000256" key="8">
    <source>
        <dbReference type="SAM" id="MobiDB-lite"/>
    </source>
</evidence>
<feature type="region of interest" description="Disordered" evidence="8">
    <location>
        <begin position="146"/>
        <end position="173"/>
    </location>
</feature>
<reference evidence="11 12" key="1">
    <citation type="journal article" date="2011" name="J. Bacteriol.">
        <title>Complete genome sequence of Polymorphum gilvum SL003B-26A1T, a crude oil-degrading bacterium from oil-polluted saline soil.</title>
        <authorList>
            <person name="Li S.G."/>
            <person name="Tang Y.Q."/>
            <person name="Nie Y."/>
            <person name="Cai M."/>
            <person name="Wu X.L."/>
        </authorList>
    </citation>
    <scope>NUCLEOTIDE SEQUENCE [LARGE SCALE GENOMIC DNA]</scope>
    <source>
        <strain evidence="12">LMG 25793 / CGMCC 1.9160 / SL003B-26A1</strain>
    </source>
</reference>
<accession>F2J4P7</accession>
<keyword evidence="5 9" id="KW-1133">Transmembrane helix</keyword>
<evidence type="ECO:0000256" key="9">
    <source>
        <dbReference type="SAM" id="Phobius"/>
    </source>
</evidence>
<dbReference type="SUPFAM" id="SSF103088">
    <property type="entry name" value="OmpA-like"/>
    <property type="match status" value="1"/>
</dbReference>
<feature type="compositionally biased region" description="Low complexity" evidence="8">
    <location>
        <begin position="237"/>
        <end position="249"/>
    </location>
</feature>
<evidence type="ECO:0000256" key="1">
    <source>
        <dbReference type="ARBA" id="ARBA00004162"/>
    </source>
</evidence>
<dbReference type="GO" id="GO:0005886">
    <property type="term" value="C:plasma membrane"/>
    <property type="evidence" value="ECO:0007669"/>
    <property type="project" value="UniProtKB-SubCell"/>
</dbReference>
<evidence type="ECO:0000313" key="11">
    <source>
        <dbReference type="EMBL" id="ADZ72299.1"/>
    </source>
</evidence>
<dbReference type="AlphaFoldDB" id="F2J4P7"/>
<keyword evidence="11" id="KW-0966">Cell projection</keyword>
<dbReference type="CDD" id="cd07185">
    <property type="entry name" value="OmpA_C-like"/>
    <property type="match status" value="1"/>
</dbReference>
<dbReference type="eggNOG" id="COG1360">
    <property type="taxonomic scope" value="Bacteria"/>
</dbReference>
<comment type="subcellular location">
    <subcellularLocation>
        <location evidence="1">Cell membrane</location>
        <topology evidence="1">Single-pass membrane protein</topology>
    </subcellularLocation>
</comment>
<protein>
    <submittedName>
        <fullName evidence="11">Flagellar motor protein MotB</fullName>
    </submittedName>
</protein>
<dbReference type="InterPro" id="IPR036737">
    <property type="entry name" value="OmpA-like_sf"/>
</dbReference>
<dbReference type="Pfam" id="PF00691">
    <property type="entry name" value="OmpA"/>
    <property type="match status" value="1"/>
</dbReference>
<evidence type="ECO:0000256" key="4">
    <source>
        <dbReference type="ARBA" id="ARBA00022692"/>
    </source>
</evidence>
<gene>
    <name evidence="11" type="primary">motB</name>
    <name evidence="11" type="ordered locus">SL003B_3879</name>
</gene>
<evidence type="ECO:0000256" key="7">
    <source>
        <dbReference type="PROSITE-ProRule" id="PRU00473"/>
    </source>
</evidence>
<feature type="region of interest" description="Disordered" evidence="8">
    <location>
        <begin position="75"/>
        <end position="116"/>
    </location>
</feature>
<evidence type="ECO:0000256" key="3">
    <source>
        <dbReference type="ARBA" id="ARBA00022475"/>
    </source>
</evidence>
<name>F2J4P7_POLGS</name>
<evidence type="ECO:0000256" key="2">
    <source>
        <dbReference type="ARBA" id="ARBA00008914"/>
    </source>
</evidence>
<evidence type="ECO:0000256" key="6">
    <source>
        <dbReference type="ARBA" id="ARBA00023136"/>
    </source>
</evidence>
<dbReference type="InterPro" id="IPR025713">
    <property type="entry name" value="MotB-like_N_dom"/>
</dbReference>
<dbReference type="Proteomes" id="UP000008130">
    <property type="component" value="Chromosome"/>
</dbReference>
<dbReference type="HOGENOM" id="CLU_016890_3_3_5"/>
<feature type="transmembrane region" description="Helical" evidence="9">
    <location>
        <begin position="31"/>
        <end position="50"/>
    </location>
</feature>
<evidence type="ECO:0000256" key="5">
    <source>
        <dbReference type="ARBA" id="ARBA00022989"/>
    </source>
</evidence>
<dbReference type="OrthoDB" id="7170686at2"/>
<dbReference type="PATRIC" id="fig|991905.3.peg.3997"/>
<feature type="compositionally biased region" description="Low complexity" evidence="8">
    <location>
        <begin position="256"/>
        <end position="277"/>
    </location>
</feature>
<keyword evidence="11" id="KW-0282">Flagellum</keyword>
<dbReference type="EMBL" id="CP002568">
    <property type="protein sequence ID" value="ADZ72299.1"/>
    <property type="molecule type" value="Genomic_DNA"/>
</dbReference>
<keyword evidence="11" id="KW-0969">Cilium</keyword>
<dbReference type="KEGG" id="pgv:SL003B_3879"/>
<dbReference type="PANTHER" id="PTHR30329:SF21">
    <property type="entry name" value="LIPOPROTEIN YIAD-RELATED"/>
    <property type="match status" value="1"/>
</dbReference>
<dbReference type="PROSITE" id="PS51123">
    <property type="entry name" value="OMPA_2"/>
    <property type="match status" value="1"/>
</dbReference>
<feature type="region of interest" description="Disordered" evidence="8">
    <location>
        <begin position="204"/>
        <end position="277"/>
    </location>
</feature>
<evidence type="ECO:0000313" key="12">
    <source>
        <dbReference type="Proteomes" id="UP000008130"/>
    </source>
</evidence>
<sequence>MTAEISSGEIVIVRRRPAWDADHHKGGVWKIAFADFMTAMMAFFLVMWLINVTDENVRQGVAQYFNPVKLAATSPTRKGLNDAGESGDAIGEESDRPPAQGGSENKPAGPARHSTGGEYRQFYSEAALFSDPYAVLDTLARSITLPEAEGPAPEKAGFGTREGEGAQGGDAYRDPFDPLYWQFLPNRGAGAAERPIELAMEPARTEAAEGMPEPRPEASPESRSAEGVGKPAPPSPLVASVAPSPSAKPDPNAADAVASGVSAPQAPSAAAPASPEASDLAKTAAALQADLQGLAETPLGAAASRITVERTGAGLLISLTDDQDFGMFAVGSAEPRPELVRLMERIGSTLSARPGRIVIRGHTDARPFRSKTYDNWRLSSARAHMALYMLARGGVDAGRVERIEGYADRDLKRPSDPYSAVNRRIEIFLLEPGA</sequence>
<organism evidence="11 12">
    <name type="scientific">Polymorphum gilvum (strain LMG 25793 / CGMCC 1.9160 / SL003B-26A1)</name>
    <dbReference type="NCBI Taxonomy" id="991905"/>
    <lineage>
        <taxon>Bacteria</taxon>
        <taxon>Pseudomonadati</taxon>
        <taxon>Pseudomonadota</taxon>
        <taxon>Alphaproteobacteria</taxon>
        <taxon>Rhodobacterales</taxon>
        <taxon>Paracoccaceae</taxon>
        <taxon>Polymorphum</taxon>
    </lineage>
</organism>
<keyword evidence="4 9" id="KW-0812">Transmembrane</keyword>
<dbReference type="PANTHER" id="PTHR30329">
    <property type="entry name" value="STATOR ELEMENT OF FLAGELLAR MOTOR COMPLEX"/>
    <property type="match status" value="1"/>
</dbReference>
<feature type="domain" description="OmpA-like" evidence="10">
    <location>
        <begin position="315"/>
        <end position="433"/>
    </location>
</feature>
<dbReference type="NCBIfam" id="NF004651">
    <property type="entry name" value="PRK05996.1"/>
    <property type="match status" value="1"/>
</dbReference>
<feature type="compositionally biased region" description="Basic and acidic residues" evidence="8">
    <location>
        <begin position="204"/>
        <end position="224"/>
    </location>
</feature>
<dbReference type="InterPro" id="IPR050330">
    <property type="entry name" value="Bact_OuterMem_StrucFunc"/>
</dbReference>
<keyword evidence="6 7" id="KW-0472">Membrane</keyword>
<comment type="similarity">
    <text evidence="2">Belongs to the MotB family.</text>
</comment>
<keyword evidence="12" id="KW-1185">Reference proteome</keyword>
<dbReference type="Gene3D" id="3.30.1330.60">
    <property type="entry name" value="OmpA-like domain"/>
    <property type="match status" value="1"/>
</dbReference>
<proteinExistence type="inferred from homology"/>
<evidence type="ECO:0000259" key="10">
    <source>
        <dbReference type="PROSITE" id="PS51123"/>
    </source>
</evidence>
<keyword evidence="3" id="KW-1003">Cell membrane</keyword>
<dbReference type="InterPro" id="IPR006665">
    <property type="entry name" value="OmpA-like"/>
</dbReference>
<dbReference type="RefSeq" id="WP_013654608.1">
    <property type="nucleotide sequence ID" value="NC_015259.1"/>
</dbReference>
<dbReference type="STRING" id="991905.SL003B_3879"/>
<dbReference type="Pfam" id="PF13677">
    <property type="entry name" value="MotB_plug"/>
    <property type="match status" value="1"/>
</dbReference>